<dbReference type="EMBL" id="JABSTR010000001">
    <property type="protein sequence ID" value="KAH9362816.1"/>
    <property type="molecule type" value="Genomic_DNA"/>
</dbReference>
<organism evidence="10 11">
    <name type="scientific">Haemaphysalis longicornis</name>
    <name type="common">Bush tick</name>
    <dbReference type="NCBI Taxonomy" id="44386"/>
    <lineage>
        <taxon>Eukaryota</taxon>
        <taxon>Metazoa</taxon>
        <taxon>Ecdysozoa</taxon>
        <taxon>Arthropoda</taxon>
        <taxon>Chelicerata</taxon>
        <taxon>Arachnida</taxon>
        <taxon>Acari</taxon>
        <taxon>Parasitiformes</taxon>
        <taxon>Ixodida</taxon>
        <taxon>Ixodoidea</taxon>
        <taxon>Ixodidae</taxon>
        <taxon>Haemaphysalinae</taxon>
        <taxon>Haemaphysalis</taxon>
    </lineage>
</organism>
<evidence type="ECO:0000256" key="8">
    <source>
        <dbReference type="ARBA" id="ARBA00023235"/>
    </source>
</evidence>
<dbReference type="GO" id="GO:0005634">
    <property type="term" value="C:nucleus"/>
    <property type="evidence" value="ECO:0007669"/>
    <property type="project" value="TreeGrafter"/>
</dbReference>
<dbReference type="GO" id="GO:0000819">
    <property type="term" value="P:sister chromatid segregation"/>
    <property type="evidence" value="ECO:0007669"/>
    <property type="project" value="TreeGrafter"/>
</dbReference>
<dbReference type="AlphaFoldDB" id="A0A9J6FK44"/>
<dbReference type="GO" id="GO:0003677">
    <property type="term" value="F:DNA binding"/>
    <property type="evidence" value="ECO:0007669"/>
    <property type="project" value="UniProtKB-KW"/>
</dbReference>
<accession>A0A9J6FK44</accession>
<name>A0A9J6FK44_HAELO</name>
<evidence type="ECO:0000256" key="2">
    <source>
        <dbReference type="ARBA" id="ARBA00001946"/>
    </source>
</evidence>
<dbReference type="GO" id="GO:0006265">
    <property type="term" value="P:DNA topological change"/>
    <property type="evidence" value="ECO:0007669"/>
    <property type="project" value="InterPro"/>
</dbReference>
<comment type="cofactor">
    <cofactor evidence="2">
        <name>Mg(2+)</name>
        <dbReference type="ChEBI" id="CHEBI:18420"/>
    </cofactor>
</comment>
<dbReference type="InterPro" id="IPR050634">
    <property type="entry name" value="DNA_Topoisomerase_II"/>
</dbReference>
<dbReference type="SUPFAM" id="SSF56719">
    <property type="entry name" value="Type II DNA topoisomerase"/>
    <property type="match status" value="1"/>
</dbReference>
<evidence type="ECO:0000256" key="6">
    <source>
        <dbReference type="ARBA" id="ARBA00023029"/>
    </source>
</evidence>
<gene>
    <name evidence="10" type="ORF">HPB48_015221</name>
</gene>
<keyword evidence="5" id="KW-0067">ATP-binding</keyword>
<dbReference type="EC" id="5.6.2.2" evidence="3"/>
<dbReference type="Gene3D" id="3.40.50.670">
    <property type="match status" value="1"/>
</dbReference>
<evidence type="ECO:0000256" key="3">
    <source>
        <dbReference type="ARBA" id="ARBA00012895"/>
    </source>
</evidence>
<dbReference type="InterPro" id="IPR013760">
    <property type="entry name" value="Topo_IIA-like_dom_sf"/>
</dbReference>
<dbReference type="InterPro" id="IPR013759">
    <property type="entry name" value="Topo_IIA_B_C"/>
</dbReference>
<dbReference type="Proteomes" id="UP000821853">
    <property type="component" value="Chromosome 1"/>
</dbReference>
<keyword evidence="4" id="KW-0547">Nucleotide-binding</keyword>
<dbReference type="Pfam" id="PF16898">
    <property type="entry name" value="TOPRIM_C"/>
    <property type="match status" value="1"/>
</dbReference>
<dbReference type="GO" id="GO:0000712">
    <property type="term" value="P:resolution of meiotic recombination intermediates"/>
    <property type="evidence" value="ECO:0007669"/>
    <property type="project" value="TreeGrafter"/>
</dbReference>
<evidence type="ECO:0000256" key="1">
    <source>
        <dbReference type="ARBA" id="ARBA00000185"/>
    </source>
</evidence>
<evidence type="ECO:0000259" key="9">
    <source>
        <dbReference type="Pfam" id="PF16898"/>
    </source>
</evidence>
<protein>
    <recommendedName>
        <fullName evidence="3">DNA topoisomerase (ATP-hydrolyzing)</fullName>
        <ecNumber evidence="3">5.6.2.2</ecNumber>
    </recommendedName>
</protein>
<dbReference type="PANTHER" id="PTHR10169">
    <property type="entry name" value="DNA TOPOISOMERASE/GYRASE"/>
    <property type="match status" value="1"/>
</dbReference>
<feature type="domain" description="C-terminal associated" evidence="9">
    <location>
        <begin position="43"/>
        <end position="110"/>
    </location>
</feature>
<comment type="catalytic activity">
    <reaction evidence="1">
        <text>ATP-dependent breakage, passage and rejoining of double-stranded DNA.</text>
        <dbReference type="EC" id="5.6.2.2"/>
    </reaction>
</comment>
<evidence type="ECO:0000256" key="4">
    <source>
        <dbReference type="ARBA" id="ARBA00022741"/>
    </source>
</evidence>
<dbReference type="GO" id="GO:0005524">
    <property type="term" value="F:ATP binding"/>
    <property type="evidence" value="ECO:0007669"/>
    <property type="project" value="UniProtKB-KW"/>
</dbReference>
<evidence type="ECO:0000313" key="11">
    <source>
        <dbReference type="Proteomes" id="UP000821853"/>
    </source>
</evidence>
<evidence type="ECO:0000256" key="5">
    <source>
        <dbReference type="ARBA" id="ARBA00022840"/>
    </source>
</evidence>
<keyword evidence="8" id="KW-0413">Isomerase</keyword>
<evidence type="ECO:0000313" key="10">
    <source>
        <dbReference type="EMBL" id="KAH9362816.1"/>
    </source>
</evidence>
<evidence type="ECO:0000256" key="7">
    <source>
        <dbReference type="ARBA" id="ARBA00023125"/>
    </source>
</evidence>
<proteinExistence type="predicted"/>
<dbReference type="OMA" id="VAMEAKY"/>
<dbReference type="OrthoDB" id="276498at2759"/>
<keyword evidence="11" id="KW-1185">Reference proteome</keyword>
<reference evidence="10 11" key="1">
    <citation type="journal article" date="2020" name="Cell">
        <title>Large-Scale Comparative Analyses of Tick Genomes Elucidate Their Genetic Diversity and Vector Capacities.</title>
        <authorList>
            <consortium name="Tick Genome and Microbiome Consortium (TIGMIC)"/>
            <person name="Jia N."/>
            <person name="Wang J."/>
            <person name="Shi W."/>
            <person name="Du L."/>
            <person name="Sun Y."/>
            <person name="Zhan W."/>
            <person name="Jiang J.F."/>
            <person name="Wang Q."/>
            <person name="Zhang B."/>
            <person name="Ji P."/>
            <person name="Bell-Sakyi L."/>
            <person name="Cui X.M."/>
            <person name="Yuan T.T."/>
            <person name="Jiang B.G."/>
            <person name="Yang W.F."/>
            <person name="Lam T.T."/>
            <person name="Chang Q.C."/>
            <person name="Ding S.J."/>
            <person name="Wang X.J."/>
            <person name="Zhu J.G."/>
            <person name="Ruan X.D."/>
            <person name="Zhao L."/>
            <person name="Wei J.T."/>
            <person name="Ye R.Z."/>
            <person name="Que T.C."/>
            <person name="Du C.H."/>
            <person name="Zhou Y.H."/>
            <person name="Cheng J.X."/>
            <person name="Dai P.F."/>
            <person name="Guo W.B."/>
            <person name="Han X.H."/>
            <person name="Huang E.J."/>
            <person name="Li L.F."/>
            <person name="Wei W."/>
            <person name="Gao Y.C."/>
            <person name="Liu J.Z."/>
            <person name="Shao H.Z."/>
            <person name="Wang X."/>
            <person name="Wang C.C."/>
            <person name="Yang T.C."/>
            <person name="Huo Q.B."/>
            <person name="Li W."/>
            <person name="Chen H.Y."/>
            <person name="Chen S.E."/>
            <person name="Zhou L.G."/>
            <person name="Ni X.B."/>
            <person name="Tian J.H."/>
            <person name="Sheng Y."/>
            <person name="Liu T."/>
            <person name="Pan Y.S."/>
            <person name="Xia L.Y."/>
            <person name="Li J."/>
            <person name="Zhao F."/>
            <person name="Cao W.C."/>
        </authorList>
    </citation>
    <scope>NUCLEOTIDE SEQUENCE [LARGE SCALE GENOMIC DNA]</scope>
    <source>
        <strain evidence="10">HaeL-2018</strain>
    </source>
</reference>
<dbReference type="PANTHER" id="PTHR10169:SF38">
    <property type="entry name" value="DNA TOPOISOMERASE 2"/>
    <property type="match status" value="1"/>
</dbReference>
<keyword evidence="7" id="KW-0238">DNA-binding</keyword>
<dbReference type="GO" id="GO:0003918">
    <property type="term" value="F:DNA topoisomerase type II (double strand cut, ATP-hydrolyzing) activity"/>
    <property type="evidence" value="ECO:0007669"/>
    <property type="project" value="UniProtKB-EC"/>
</dbReference>
<dbReference type="VEuPathDB" id="VectorBase:HLOH_052850"/>
<sequence>MIMTDEDQEWFYIKSLLITFISHNLPLLLKLPFLEELFMSKPKVTKSKTQTFDSLPDVDERKHDTYDFQRIKDKYYKRLGTSTVAMEAKYYFQVTRRHRVKFNYQEGEDHSPS</sequence>
<comment type="caution">
    <text evidence="10">The sequence shown here is derived from an EMBL/GenBank/DDBJ whole genome shotgun (WGS) entry which is preliminary data.</text>
</comment>
<dbReference type="InterPro" id="IPR031660">
    <property type="entry name" value="TOPRIM_C"/>
</dbReference>
<keyword evidence="6" id="KW-0799">Topoisomerase</keyword>